<dbReference type="OrthoDB" id="535891at2"/>
<proteinExistence type="predicted"/>
<sequence length="1088" mass="119349">MAANNSFLVEITGQTAFHLGNPSAPLAVDIAVGYRSRIVENDQRERFLYATLTSENKNGISIQDIINCCTNQPAVIPDLLNAVTLKQFSVTYGSGGMDATDFKIEFNCKLHINDRYFDAVITIDYQKNGSQTTFAFGGILSVEEHRFALHFVQEKEAGYLYAAYQNFGKTTIDLRALATKFFGESATNKMPALSFTLETFKAFLLYKKEKDTSGLCFGMGAGLELDLNDLPLAGPVLTQGRAFAFKEVLALYSNGTFEKEVLQRFEALPPVAIGSGFNITTQLEINGEAEYYALNDGTDQEFTKPEQPQQTSVTAVAPLGDGIIAKAKWKKIDKKIGPVTLQRLGFAYQDSKVVLLLDATMEMKGMGMQLMGFGLGFKLQWPPGIPDFYLEGLGLSYTAPPIEISGAFLHTTASYNGKTIDVYNGGAIIKVSRFTISAIGSYAKVADEASLFIYGVFDGPIGGPAFFFVTGIAAGFGYNRKINVPSINEVALFPLVALAMRPEEDQGLLPLLASLETPMKNGKKPIEISIGDYWLAVGIKFTSFKLIESFVLLTVNFGTQLEFAILGLSRLSWPEKSMAPQPIVYVELAILAHFGPGSDVIAVEAVVTPNSYVLSRDCKLSGGFAFYTWIKGPYEGDFVITLGGYHPKFIKPAHYPSVPRLALSWKISSLVSIKGELYYALTASAIMAGGKWEVLFKTSIIKASIVIWADMLIAWAPFHYYIDMGITVKIEADIKILFIRIHFSFEMGAELHIWGPPFAGEAYVDWTIFSFTIPFGDHSKKEPKKLQWTEFASGFIPQKKNTVSTNARLKEGEAAGISNPDPTNITISNGLIEVKGVDKFPVINPHQLAITIDSFIPVSQLKINEKEVSGSTVMKSETGDTIYANREQNIGIRPCGFTTGTVAFQMNVDVVLNGTKMPMTVSGIAKGVAEALWSGEASKSTNANPGTTKILTNVLSGVMLQPPAIPQVAQIRTFDFSTLFDASKTEFDWIFTLAKTGEAYHAIEVLGYYDEVNHIKVTGILESTYEENNVKTKREKIVALLKAGFDESFPDIDEDAINRNMSNEDDYFTGIPVICEIGQLPQYSTDVK</sequence>
<accession>A0A4S4A0E4</accession>
<name>A0A4S4A0E4_9FLAO</name>
<feature type="domain" description="DUF6603" evidence="1">
    <location>
        <begin position="332"/>
        <end position="806"/>
    </location>
</feature>
<gene>
    <name evidence="2" type="ORF">E6C50_08440</name>
</gene>
<dbReference type="AlphaFoldDB" id="A0A4S4A0E4"/>
<evidence type="ECO:0000313" key="3">
    <source>
        <dbReference type="Proteomes" id="UP000307507"/>
    </source>
</evidence>
<comment type="caution">
    <text evidence="2">The sequence shown here is derived from an EMBL/GenBank/DDBJ whole genome shotgun (WGS) entry which is preliminary data.</text>
</comment>
<evidence type="ECO:0000313" key="2">
    <source>
        <dbReference type="EMBL" id="THF51774.1"/>
    </source>
</evidence>
<evidence type="ECO:0000259" key="1">
    <source>
        <dbReference type="Pfam" id="PF20248"/>
    </source>
</evidence>
<protein>
    <recommendedName>
        <fullName evidence="1">DUF6603 domain-containing protein</fullName>
    </recommendedName>
</protein>
<organism evidence="2 3">
    <name type="scientific">Flavobacterium supellecticarium</name>
    <dbReference type="NCBI Taxonomy" id="2565924"/>
    <lineage>
        <taxon>Bacteria</taxon>
        <taxon>Pseudomonadati</taxon>
        <taxon>Bacteroidota</taxon>
        <taxon>Flavobacteriia</taxon>
        <taxon>Flavobacteriales</taxon>
        <taxon>Flavobacteriaceae</taxon>
        <taxon>Flavobacterium</taxon>
    </lineage>
</organism>
<dbReference type="EMBL" id="SSNZ01000002">
    <property type="protein sequence ID" value="THF51774.1"/>
    <property type="molecule type" value="Genomic_DNA"/>
</dbReference>
<dbReference type="Proteomes" id="UP000307507">
    <property type="component" value="Unassembled WGS sequence"/>
</dbReference>
<dbReference type="Pfam" id="PF20248">
    <property type="entry name" value="DUF6603"/>
    <property type="match status" value="1"/>
</dbReference>
<reference evidence="2 3" key="1">
    <citation type="submission" date="2019-04" db="EMBL/GenBank/DDBJ databases">
        <title>Flavobacterium sp. nov. isolated from construction timber.</title>
        <authorList>
            <person name="Lin S.-Y."/>
            <person name="Chang C.-T."/>
            <person name="Young C.-C."/>
        </authorList>
    </citation>
    <scope>NUCLEOTIDE SEQUENCE [LARGE SCALE GENOMIC DNA]</scope>
    <source>
        <strain evidence="2 3">CC-CTC003</strain>
    </source>
</reference>
<dbReference type="InterPro" id="IPR046538">
    <property type="entry name" value="DUF6603"/>
</dbReference>
<keyword evidence="3" id="KW-1185">Reference proteome</keyword>
<dbReference type="RefSeq" id="WP_136402758.1">
    <property type="nucleotide sequence ID" value="NZ_SSNZ01000002.1"/>
</dbReference>